<dbReference type="Proteomes" id="UP000195814">
    <property type="component" value="Chromosome"/>
</dbReference>
<accession>A0A1Y0L568</accession>
<dbReference type="InterPro" id="IPR031582">
    <property type="entry name" value="TadF"/>
</dbReference>
<dbReference type="EMBL" id="CP015579">
    <property type="protein sequence ID" value="ARU93163.1"/>
    <property type="molecule type" value="Genomic_DNA"/>
</dbReference>
<keyword evidence="1" id="KW-1133">Transmembrane helix</keyword>
<gene>
    <name evidence="2" type="ORF">A7K98_04745</name>
</gene>
<proteinExistence type="predicted"/>
<organism evidence="2 3">
    <name type="scientific">Tatumella citrea</name>
    <name type="common">Pantoea citrea</name>
    <dbReference type="NCBI Taxonomy" id="53336"/>
    <lineage>
        <taxon>Bacteria</taxon>
        <taxon>Pseudomonadati</taxon>
        <taxon>Pseudomonadota</taxon>
        <taxon>Gammaproteobacteria</taxon>
        <taxon>Enterobacterales</taxon>
        <taxon>Erwiniaceae</taxon>
        <taxon>Tatumella</taxon>
    </lineage>
</organism>
<evidence type="ECO:0008006" key="4">
    <source>
        <dbReference type="Google" id="ProtNLM"/>
    </source>
</evidence>
<evidence type="ECO:0000313" key="2">
    <source>
        <dbReference type="EMBL" id="ARU93163.1"/>
    </source>
</evidence>
<dbReference type="KEGG" id="tci:A7K98_04745"/>
<sequence>MNGEISNMAGKRALWRQGKSEQGSVIVEAAFIFPLLAILSCGAMDYGFWLLTRSKAERITASLASVIRERVTLYDGRETLTSADVSQLVSLAKYMADDKSVDKLCVQVESLSFKTGTTSPKTDQYQKLTAGAAKCAPSVTALTSYSALSPMSIRGRWVPLYQVTLSVPAPTGSISALLTKLDALPGTITVSNIVLVR</sequence>
<evidence type="ECO:0000256" key="1">
    <source>
        <dbReference type="SAM" id="Phobius"/>
    </source>
</evidence>
<keyword evidence="1" id="KW-0472">Membrane</keyword>
<name>A0A1Y0L568_TATCI</name>
<dbReference type="Pfam" id="PF16964">
    <property type="entry name" value="TadF"/>
    <property type="match status" value="1"/>
</dbReference>
<reference evidence="2 3" key="1">
    <citation type="submission" date="2016-05" db="EMBL/GenBank/DDBJ databases">
        <title>Complete genome sequence of two 2,5-diketo-D-glunonic acid producing strain Tatumella citrea.</title>
        <authorList>
            <person name="Duan C."/>
            <person name="Yang J."/>
            <person name="Yang S."/>
        </authorList>
    </citation>
    <scope>NUCLEOTIDE SEQUENCE [LARGE SCALE GENOMIC DNA]</scope>
    <source>
        <strain evidence="2 3">DSM 13699</strain>
    </source>
</reference>
<keyword evidence="1" id="KW-0812">Transmembrane</keyword>
<evidence type="ECO:0000313" key="3">
    <source>
        <dbReference type="Proteomes" id="UP000195814"/>
    </source>
</evidence>
<protein>
    <recommendedName>
        <fullName evidence="4">Flp pilus assembly protein TadG</fullName>
    </recommendedName>
</protein>
<dbReference type="AlphaFoldDB" id="A0A1Y0L568"/>
<feature type="transmembrane region" description="Helical" evidence="1">
    <location>
        <begin position="29"/>
        <end position="51"/>
    </location>
</feature>